<name>A0AAD5QVQ5_PARTN</name>
<evidence type="ECO:0000256" key="1">
    <source>
        <dbReference type="ARBA" id="ARBA00022737"/>
    </source>
</evidence>
<evidence type="ECO:0000256" key="2">
    <source>
        <dbReference type="SAM" id="Phobius"/>
    </source>
</evidence>
<dbReference type="GO" id="GO:0042302">
    <property type="term" value="F:structural constituent of cuticle"/>
    <property type="evidence" value="ECO:0007669"/>
    <property type="project" value="InterPro"/>
</dbReference>
<keyword evidence="2" id="KW-1133">Transmembrane helix</keyword>
<dbReference type="InterPro" id="IPR002486">
    <property type="entry name" value="Col_cuticle_N"/>
</dbReference>
<accession>A0AAD5QVQ5</accession>
<gene>
    <name evidence="4" type="ORF">KIN20_020726</name>
</gene>
<sequence length="82" mass="9208">MRNLCITAIFMLSGIATVVSLIFLGLLLHDINMMHDDVISTFEEFKPDAFGIHSSSSYAKAVQTASLPLKTQRALHFYYEII</sequence>
<evidence type="ECO:0000313" key="5">
    <source>
        <dbReference type="Proteomes" id="UP001196413"/>
    </source>
</evidence>
<feature type="transmembrane region" description="Helical" evidence="2">
    <location>
        <begin position="6"/>
        <end position="28"/>
    </location>
</feature>
<dbReference type="AlphaFoldDB" id="A0AAD5QVQ5"/>
<evidence type="ECO:0000259" key="3">
    <source>
        <dbReference type="Pfam" id="PF01484"/>
    </source>
</evidence>
<reference evidence="4" key="1">
    <citation type="submission" date="2021-06" db="EMBL/GenBank/DDBJ databases">
        <title>Parelaphostrongylus tenuis whole genome reference sequence.</title>
        <authorList>
            <person name="Garwood T.J."/>
            <person name="Larsen P.A."/>
            <person name="Fountain-Jones N.M."/>
            <person name="Garbe J.R."/>
            <person name="Macchietto M.G."/>
            <person name="Kania S.A."/>
            <person name="Gerhold R.W."/>
            <person name="Richards J.E."/>
            <person name="Wolf T.M."/>
        </authorList>
    </citation>
    <scope>NUCLEOTIDE SEQUENCE</scope>
    <source>
        <strain evidence="4">MNPRO001-30</strain>
        <tissue evidence="4">Meninges</tissue>
    </source>
</reference>
<protein>
    <recommendedName>
        <fullName evidence="3">Nematode cuticle collagen N-terminal domain-containing protein</fullName>
    </recommendedName>
</protein>
<comment type="caution">
    <text evidence="4">The sequence shown here is derived from an EMBL/GenBank/DDBJ whole genome shotgun (WGS) entry which is preliminary data.</text>
</comment>
<keyword evidence="1" id="KW-0677">Repeat</keyword>
<dbReference type="Pfam" id="PF01484">
    <property type="entry name" value="Col_cuticle_N"/>
    <property type="match status" value="1"/>
</dbReference>
<keyword evidence="2" id="KW-0812">Transmembrane</keyword>
<dbReference type="EMBL" id="JAHQIW010004208">
    <property type="protein sequence ID" value="KAJ1361466.1"/>
    <property type="molecule type" value="Genomic_DNA"/>
</dbReference>
<keyword evidence="2" id="KW-0472">Membrane</keyword>
<dbReference type="Proteomes" id="UP001196413">
    <property type="component" value="Unassembled WGS sequence"/>
</dbReference>
<keyword evidence="5" id="KW-1185">Reference proteome</keyword>
<feature type="domain" description="Nematode cuticle collagen N-terminal" evidence="3">
    <location>
        <begin position="11"/>
        <end position="46"/>
    </location>
</feature>
<evidence type="ECO:0000313" key="4">
    <source>
        <dbReference type="EMBL" id="KAJ1361466.1"/>
    </source>
</evidence>
<organism evidence="4 5">
    <name type="scientific">Parelaphostrongylus tenuis</name>
    <name type="common">Meningeal worm</name>
    <dbReference type="NCBI Taxonomy" id="148309"/>
    <lineage>
        <taxon>Eukaryota</taxon>
        <taxon>Metazoa</taxon>
        <taxon>Ecdysozoa</taxon>
        <taxon>Nematoda</taxon>
        <taxon>Chromadorea</taxon>
        <taxon>Rhabditida</taxon>
        <taxon>Rhabditina</taxon>
        <taxon>Rhabditomorpha</taxon>
        <taxon>Strongyloidea</taxon>
        <taxon>Metastrongylidae</taxon>
        <taxon>Parelaphostrongylus</taxon>
    </lineage>
</organism>
<proteinExistence type="predicted"/>